<dbReference type="InterPro" id="IPR046038">
    <property type="entry name" value="DUF5996"/>
</dbReference>
<accession>A0ABW3NT01</accession>
<dbReference type="RefSeq" id="WP_380745399.1">
    <property type="nucleotide sequence ID" value="NZ_JBHTLI010000001.1"/>
</dbReference>
<evidence type="ECO:0000313" key="1">
    <source>
        <dbReference type="EMBL" id="MFD1096130.1"/>
    </source>
</evidence>
<proteinExistence type="predicted"/>
<evidence type="ECO:0000313" key="2">
    <source>
        <dbReference type="Proteomes" id="UP001597131"/>
    </source>
</evidence>
<organism evidence="1 2">
    <name type="scientific">Salegentibacter chungangensis</name>
    <dbReference type="NCBI Taxonomy" id="1335724"/>
    <lineage>
        <taxon>Bacteria</taxon>
        <taxon>Pseudomonadati</taxon>
        <taxon>Bacteroidota</taxon>
        <taxon>Flavobacteriia</taxon>
        <taxon>Flavobacteriales</taxon>
        <taxon>Flavobacteriaceae</taxon>
        <taxon>Salegentibacter</taxon>
    </lineage>
</organism>
<keyword evidence="2" id="KW-1185">Reference proteome</keyword>
<sequence>MKNKTIWPELKFDELKPTLDTLHQWIQIVGKIRLKTMPWQNHSWHTTLYITSSGFSTYGIPYQGRIFQIDFNFKKHELLISCSNKETINMKLKSRTVSDFYDELFEKLKLTGIDIKIHDRPNEIEPAIPFKENTIQKEYDPEQANKLWITMLKINEVFHQFRSKFIGKASPVHLFWGAFDLAVTRFSGNNAPLHQGGMPNIPLEVMQEAYSKEVSSAGFWPGSEDFPYPIFYSYAYPSQENFAKQKVLPEKAFYNQEMGEFILKYEDVRNSDQPENILYDFLQSTYEAAAITSNWDRENLELK</sequence>
<dbReference type="Pfam" id="PF19459">
    <property type="entry name" value="DUF5996"/>
    <property type="match status" value="1"/>
</dbReference>
<comment type="caution">
    <text evidence="1">The sequence shown here is derived from an EMBL/GenBank/DDBJ whole genome shotgun (WGS) entry which is preliminary data.</text>
</comment>
<name>A0ABW3NT01_9FLAO</name>
<protein>
    <submittedName>
        <fullName evidence="1">DUF5996 family protein</fullName>
    </submittedName>
</protein>
<gene>
    <name evidence="1" type="ORF">ACFQ3Q_10255</name>
</gene>
<dbReference type="EMBL" id="JBHTLI010000001">
    <property type="protein sequence ID" value="MFD1096130.1"/>
    <property type="molecule type" value="Genomic_DNA"/>
</dbReference>
<dbReference type="Proteomes" id="UP001597131">
    <property type="component" value="Unassembled WGS sequence"/>
</dbReference>
<reference evidence="2" key="1">
    <citation type="journal article" date="2019" name="Int. J. Syst. Evol. Microbiol.">
        <title>The Global Catalogue of Microorganisms (GCM) 10K type strain sequencing project: providing services to taxonomists for standard genome sequencing and annotation.</title>
        <authorList>
            <consortium name="The Broad Institute Genomics Platform"/>
            <consortium name="The Broad Institute Genome Sequencing Center for Infectious Disease"/>
            <person name="Wu L."/>
            <person name="Ma J."/>
        </authorList>
    </citation>
    <scope>NUCLEOTIDE SEQUENCE [LARGE SCALE GENOMIC DNA]</scope>
    <source>
        <strain evidence="2">CCUG 64793</strain>
    </source>
</reference>